<dbReference type="Proteomes" id="UP000277580">
    <property type="component" value="Unassembled WGS sequence"/>
</dbReference>
<organism evidence="2 3">
    <name type="scientific">Morchella conica CCBAS932</name>
    <dbReference type="NCBI Taxonomy" id="1392247"/>
    <lineage>
        <taxon>Eukaryota</taxon>
        <taxon>Fungi</taxon>
        <taxon>Dikarya</taxon>
        <taxon>Ascomycota</taxon>
        <taxon>Pezizomycotina</taxon>
        <taxon>Pezizomycetes</taxon>
        <taxon>Pezizales</taxon>
        <taxon>Morchellaceae</taxon>
        <taxon>Morchella</taxon>
    </lineage>
</organism>
<proteinExistence type="predicted"/>
<feature type="compositionally biased region" description="Basic residues" evidence="1">
    <location>
        <begin position="20"/>
        <end position="30"/>
    </location>
</feature>
<feature type="compositionally biased region" description="Basic residues" evidence="1">
    <location>
        <begin position="203"/>
        <end position="218"/>
    </location>
</feature>
<accession>A0A3N4KWZ7</accession>
<keyword evidence="3" id="KW-1185">Reference proteome</keyword>
<protein>
    <submittedName>
        <fullName evidence="2">Uncharacterized protein</fullName>
    </submittedName>
</protein>
<feature type="compositionally biased region" description="Polar residues" evidence="1">
    <location>
        <begin position="1"/>
        <end position="10"/>
    </location>
</feature>
<evidence type="ECO:0000256" key="1">
    <source>
        <dbReference type="SAM" id="MobiDB-lite"/>
    </source>
</evidence>
<feature type="compositionally biased region" description="Polar residues" evidence="1">
    <location>
        <begin position="164"/>
        <end position="178"/>
    </location>
</feature>
<reference evidence="2 3" key="1">
    <citation type="journal article" date="2018" name="Nat. Ecol. Evol.">
        <title>Pezizomycetes genomes reveal the molecular basis of ectomycorrhizal truffle lifestyle.</title>
        <authorList>
            <person name="Murat C."/>
            <person name="Payen T."/>
            <person name="Noel B."/>
            <person name="Kuo A."/>
            <person name="Morin E."/>
            <person name="Chen J."/>
            <person name="Kohler A."/>
            <person name="Krizsan K."/>
            <person name="Balestrini R."/>
            <person name="Da Silva C."/>
            <person name="Montanini B."/>
            <person name="Hainaut M."/>
            <person name="Levati E."/>
            <person name="Barry K.W."/>
            <person name="Belfiori B."/>
            <person name="Cichocki N."/>
            <person name="Clum A."/>
            <person name="Dockter R.B."/>
            <person name="Fauchery L."/>
            <person name="Guy J."/>
            <person name="Iotti M."/>
            <person name="Le Tacon F."/>
            <person name="Lindquist E.A."/>
            <person name="Lipzen A."/>
            <person name="Malagnac F."/>
            <person name="Mello A."/>
            <person name="Molinier V."/>
            <person name="Miyauchi S."/>
            <person name="Poulain J."/>
            <person name="Riccioni C."/>
            <person name="Rubini A."/>
            <person name="Sitrit Y."/>
            <person name="Splivallo R."/>
            <person name="Traeger S."/>
            <person name="Wang M."/>
            <person name="Zifcakova L."/>
            <person name="Wipf D."/>
            <person name="Zambonelli A."/>
            <person name="Paolocci F."/>
            <person name="Nowrousian M."/>
            <person name="Ottonello S."/>
            <person name="Baldrian P."/>
            <person name="Spatafora J.W."/>
            <person name="Henrissat B."/>
            <person name="Nagy L.G."/>
            <person name="Aury J.M."/>
            <person name="Wincker P."/>
            <person name="Grigoriev I.V."/>
            <person name="Bonfante P."/>
            <person name="Martin F.M."/>
        </authorList>
    </citation>
    <scope>NUCLEOTIDE SEQUENCE [LARGE SCALE GENOMIC DNA]</scope>
    <source>
        <strain evidence="2 3">CCBAS932</strain>
    </source>
</reference>
<evidence type="ECO:0000313" key="2">
    <source>
        <dbReference type="EMBL" id="RPB15083.1"/>
    </source>
</evidence>
<feature type="compositionally biased region" description="Basic residues" evidence="1">
    <location>
        <begin position="179"/>
        <end position="190"/>
    </location>
</feature>
<sequence length="305" mass="33847">MNTTTSSSPPALSEDMKCSRNLKSKKRSASIKRKIIGTKAEKRHRPVAVLKINLAGKSKNSAFGPTKNPHGNARITKRRASKVKENQNFISLIRLPNAQDPAIFETMNYADDEDPAPVDIDIILENEPVEIIYPTSIVTHTEKEQVNLELAAKVACARIASTPVFRNSPSPASRSSYKNPRKVLSHRREPKHATPQHQVTTAKKAKKASPKGKKMTKRASLKAKATAARIIEYAKVKFSNSIVKKIVPIEDPETLIDNKTTSAMSEMMGRLTLKSANLRSRVSNGIRTWFSPLRNLPVTPLEEIL</sequence>
<name>A0A3N4KWZ7_9PEZI</name>
<evidence type="ECO:0000313" key="3">
    <source>
        <dbReference type="Proteomes" id="UP000277580"/>
    </source>
</evidence>
<dbReference type="EMBL" id="ML119115">
    <property type="protein sequence ID" value="RPB15083.1"/>
    <property type="molecule type" value="Genomic_DNA"/>
</dbReference>
<gene>
    <name evidence="2" type="ORF">P167DRAFT_543398</name>
</gene>
<dbReference type="InParanoid" id="A0A3N4KWZ7"/>
<dbReference type="OrthoDB" id="5402964at2759"/>
<dbReference type="AlphaFoldDB" id="A0A3N4KWZ7"/>
<feature type="region of interest" description="Disordered" evidence="1">
    <location>
        <begin position="1"/>
        <end position="30"/>
    </location>
</feature>
<feature type="region of interest" description="Disordered" evidence="1">
    <location>
        <begin position="164"/>
        <end position="218"/>
    </location>
</feature>